<dbReference type="InterPro" id="IPR013467">
    <property type="entry name" value="HNH78-like"/>
</dbReference>
<evidence type="ECO:0000313" key="1">
    <source>
        <dbReference type="EMBL" id="URZ12109.1"/>
    </source>
</evidence>
<dbReference type="KEGG" id="crw:CROST_028260"/>
<protein>
    <submittedName>
        <fullName evidence="1">Uncharacterized protein</fullName>
    </submittedName>
</protein>
<organism evidence="1 2">
    <name type="scientific">Clostridium felsineum</name>
    <dbReference type="NCBI Taxonomy" id="36839"/>
    <lineage>
        <taxon>Bacteria</taxon>
        <taxon>Bacillati</taxon>
        <taxon>Bacillota</taxon>
        <taxon>Clostridia</taxon>
        <taxon>Eubacteriales</taxon>
        <taxon>Clostridiaceae</taxon>
        <taxon>Clostridium</taxon>
    </lineage>
</organism>
<gene>
    <name evidence="1" type="ORF">CROST_028260</name>
</gene>
<keyword evidence="2" id="KW-1185">Reference proteome</keyword>
<evidence type="ECO:0000313" key="2">
    <source>
        <dbReference type="Proteomes" id="UP000190951"/>
    </source>
</evidence>
<dbReference type="Proteomes" id="UP000190951">
    <property type="component" value="Chromosome"/>
</dbReference>
<dbReference type="NCBIfam" id="TIGR02646">
    <property type="entry name" value="retron system putative HNH endonuclease"/>
    <property type="match status" value="1"/>
</dbReference>
<proteinExistence type="predicted"/>
<dbReference type="AlphaFoldDB" id="A0A1S8L7J7"/>
<accession>A0A1S8L7J7</accession>
<name>A0A1S8L7J7_9CLOT</name>
<reference evidence="1 2" key="1">
    <citation type="submission" date="2022-04" db="EMBL/GenBank/DDBJ databases">
        <title>Genome sequence of C. roseum typestrain.</title>
        <authorList>
            <person name="Poehlein A."/>
            <person name="Schoch T."/>
            <person name="Duerre P."/>
            <person name="Daniel R."/>
        </authorList>
    </citation>
    <scope>NUCLEOTIDE SEQUENCE [LARGE SCALE GENOMIC DNA]</scope>
    <source>
        <strain evidence="1 2">DSM 7320</strain>
    </source>
</reference>
<dbReference type="STRING" id="84029.CROST_19940"/>
<dbReference type="RefSeq" id="WP_077832131.1">
    <property type="nucleotide sequence ID" value="NZ_CP096983.1"/>
</dbReference>
<dbReference type="EMBL" id="CP096983">
    <property type="protein sequence ID" value="URZ12109.1"/>
    <property type="molecule type" value="Genomic_DNA"/>
</dbReference>
<sequence length="201" mass="24455">MLKVNKEQEPDFLLQYKKKYNPKSWKDYNKDNIRNKIKENILVLEQEEYCPYCEKRIYTNDDGHIEHIKPRDFFPKEFQSYHNIIVSCNEKNSCGIYKKNNYDDKLINPVIDNPKKYFYYSIANGKIVPKNNDENSKEYMKANYTINILNLNSYELREARKALIDILEVYRENYEEYDEYLQFFLNDGHNFPSLIKQYMKL</sequence>
<dbReference type="Gene3D" id="1.10.30.50">
    <property type="match status" value="1"/>
</dbReference>